<dbReference type="Proteomes" id="UP000198221">
    <property type="component" value="Chromosome I"/>
</dbReference>
<evidence type="ECO:0000313" key="1">
    <source>
        <dbReference type="EMBL" id="SCG57196.1"/>
    </source>
</evidence>
<name>A0A1C5IHF4_9ACTN</name>
<sequence>MLRGLSNVRDTRDTALRGRAAKIGVTCVT</sequence>
<organism evidence="1 2">
    <name type="scientific">Micromonospora inositola</name>
    <dbReference type="NCBI Taxonomy" id="47865"/>
    <lineage>
        <taxon>Bacteria</taxon>
        <taxon>Bacillati</taxon>
        <taxon>Actinomycetota</taxon>
        <taxon>Actinomycetes</taxon>
        <taxon>Micromonosporales</taxon>
        <taxon>Micromonosporaceae</taxon>
        <taxon>Micromonospora</taxon>
    </lineage>
</organism>
<proteinExistence type="predicted"/>
<reference evidence="2" key="1">
    <citation type="submission" date="2016-06" db="EMBL/GenBank/DDBJ databases">
        <authorList>
            <person name="Varghese N."/>
            <person name="Submissions Spin"/>
        </authorList>
    </citation>
    <scope>NUCLEOTIDE SEQUENCE [LARGE SCALE GENOMIC DNA]</scope>
    <source>
        <strain evidence="2">DSM 43819</strain>
    </source>
</reference>
<dbReference type="EMBL" id="LT607754">
    <property type="protein sequence ID" value="SCG57196.1"/>
    <property type="molecule type" value="Genomic_DNA"/>
</dbReference>
<gene>
    <name evidence="1" type="ORF">GA0070613_2779</name>
</gene>
<evidence type="ECO:0000313" key="2">
    <source>
        <dbReference type="Proteomes" id="UP000198221"/>
    </source>
</evidence>
<keyword evidence="2" id="KW-1185">Reference proteome</keyword>
<dbReference type="AlphaFoldDB" id="A0A1C5IHF4"/>
<accession>A0A1C5IHF4</accession>
<protein>
    <submittedName>
        <fullName evidence="1">Uncharacterized protein</fullName>
    </submittedName>
</protein>